<sequence length="340" mass="38996">MGILHYVENKMHESKEYFMQPLQILYAFFSHLGSKNRYTIREVEPGPPHEALFFVLAYLDVFDLLVMSEVCMPLRDAVSKDVLPWRDIIIERPLNSRLSDEILVQITSKAHGRLRTLALINCFKITDDGLQTVIEKNHLISKLHVPGCSGLTPEGIIRTVKTLSQHHNSLESLQINGIHNLKKEHLETISSHLQMNPPHQKPQPILYHHHSSSLTSRNEESSRMIDVDICPKCNEVRTVFDCPRATSKSGREHSFTHCRGCYFCISRCEECGQCVDDEELEETLCFGILCTDCWLLLPKCCFCNQAYCKQHENQRCSLPDSTGFLCDLCNEKLETYGELE</sequence>
<dbReference type="InParanoid" id="A0A2K1YS36"/>
<evidence type="ECO:0000313" key="3">
    <source>
        <dbReference type="Proteomes" id="UP000006729"/>
    </source>
</evidence>
<dbReference type="FunCoup" id="A0A2K1YS36">
    <property type="interactions" value="1301"/>
</dbReference>
<dbReference type="PANTHER" id="PTHR13382:SF16">
    <property type="entry name" value="F-BOX PROTEIN SKIP28"/>
    <property type="match status" value="1"/>
</dbReference>
<dbReference type="STRING" id="3694.A0A2K1YS36"/>
<dbReference type="Proteomes" id="UP000006729">
    <property type="component" value="Chromosome 10"/>
</dbReference>
<organism evidence="2 3">
    <name type="scientific">Populus trichocarpa</name>
    <name type="common">Western balsam poplar</name>
    <name type="synonym">Populus balsamifera subsp. trichocarpa</name>
    <dbReference type="NCBI Taxonomy" id="3694"/>
    <lineage>
        <taxon>Eukaryota</taxon>
        <taxon>Viridiplantae</taxon>
        <taxon>Streptophyta</taxon>
        <taxon>Embryophyta</taxon>
        <taxon>Tracheophyta</taxon>
        <taxon>Spermatophyta</taxon>
        <taxon>Magnoliopsida</taxon>
        <taxon>eudicotyledons</taxon>
        <taxon>Gunneridae</taxon>
        <taxon>Pentapetalae</taxon>
        <taxon>rosids</taxon>
        <taxon>fabids</taxon>
        <taxon>Malpighiales</taxon>
        <taxon>Salicaceae</taxon>
        <taxon>Saliceae</taxon>
        <taxon>Populus</taxon>
    </lineage>
</organism>
<dbReference type="PROSITE" id="PS00198">
    <property type="entry name" value="4FE4S_FER_1"/>
    <property type="match status" value="1"/>
</dbReference>
<feature type="domain" description="F-box" evidence="1">
    <location>
        <begin position="48"/>
        <end position="88"/>
    </location>
</feature>
<keyword evidence="3" id="KW-1185">Reference proteome</keyword>
<dbReference type="InterPro" id="IPR001810">
    <property type="entry name" value="F-box_dom"/>
</dbReference>
<dbReference type="SMR" id="A0A2K1YS36"/>
<dbReference type="Gene3D" id="3.80.10.10">
    <property type="entry name" value="Ribonuclease Inhibitor"/>
    <property type="match status" value="1"/>
</dbReference>
<dbReference type="InterPro" id="IPR032675">
    <property type="entry name" value="LRR_dom_sf"/>
</dbReference>
<dbReference type="OMA" id="CEECGGC"/>
<evidence type="ECO:0000259" key="1">
    <source>
        <dbReference type="PROSITE" id="PS50181"/>
    </source>
</evidence>
<dbReference type="GO" id="GO:0005737">
    <property type="term" value="C:cytoplasm"/>
    <property type="evidence" value="ECO:0000318"/>
    <property type="project" value="GO_Central"/>
</dbReference>
<dbReference type="PANTHER" id="PTHR13382">
    <property type="entry name" value="MITOCHONDRIAL ATP SYNTHASE COUPLING FACTOR B"/>
    <property type="match status" value="1"/>
</dbReference>
<dbReference type="Pfam" id="PF00646">
    <property type="entry name" value="F-box"/>
    <property type="match status" value="1"/>
</dbReference>
<accession>A0A2K1YS36</accession>
<dbReference type="ExpressionAtlas" id="A0A2K1YS36">
    <property type="expression patterns" value="differential"/>
</dbReference>
<dbReference type="InterPro" id="IPR050648">
    <property type="entry name" value="F-box_LRR-repeat"/>
</dbReference>
<evidence type="ECO:0000313" key="2">
    <source>
        <dbReference type="EMBL" id="PNT15839.1"/>
    </source>
</evidence>
<dbReference type="PROSITE" id="PS50181">
    <property type="entry name" value="FBOX"/>
    <property type="match status" value="1"/>
</dbReference>
<dbReference type="AlphaFoldDB" id="A0A2K1YS36"/>
<dbReference type="InterPro" id="IPR017900">
    <property type="entry name" value="4Fe4S_Fe_S_CS"/>
</dbReference>
<dbReference type="SUPFAM" id="SSF81383">
    <property type="entry name" value="F-box domain"/>
    <property type="match status" value="1"/>
</dbReference>
<proteinExistence type="predicted"/>
<dbReference type="Gramene" id="Potri.010G108600.1.v4.1">
    <property type="protein sequence ID" value="Potri.010G108600.1.v4.1"/>
    <property type="gene ID" value="Potri.010G108600.v4.1"/>
</dbReference>
<name>A0A2K1YS36_POPTR</name>
<dbReference type="EMBL" id="CM009299">
    <property type="protein sequence ID" value="PNT15839.1"/>
    <property type="molecule type" value="Genomic_DNA"/>
</dbReference>
<gene>
    <name evidence="2" type="ORF">POPTR_010G108600</name>
</gene>
<dbReference type="SUPFAM" id="SSF52047">
    <property type="entry name" value="RNI-like"/>
    <property type="match status" value="1"/>
</dbReference>
<reference evidence="2 3" key="1">
    <citation type="journal article" date="2006" name="Science">
        <title>The genome of black cottonwood, Populus trichocarpa (Torr. &amp; Gray).</title>
        <authorList>
            <person name="Tuskan G.A."/>
            <person name="Difazio S."/>
            <person name="Jansson S."/>
            <person name="Bohlmann J."/>
            <person name="Grigoriev I."/>
            <person name="Hellsten U."/>
            <person name="Putnam N."/>
            <person name="Ralph S."/>
            <person name="Rombauts S."/>
            <person name="Salamov A."/>
            <person name="Schein J."/>
            <person name="Sterck L."/>
            <person name="Aerts A."/>
            <person name="Bhalerao R.R."/>
            <person name="Bhalerao R.P."/>
            <person name="Blaudez D."/>
            <person name="Boerjan W."/>
            <person name="Brun A."/>
            <person name="Brunner A."/>
            <person name="Busov V."/>
            <person name="Campbell M."/>
            <person name="Carlson J."/>
            <person name="Chalot M."/>
            <person name="Chapman J."/>
            <person name="Chen G.L."/>
            <person name="Cooper D."/>
            <person name="Coutinho P.M."/>
            <person name="Couturier J."/>
            <person name="Covert S."/>
            <person name="Cronk Q."/>
            <person name="Cunningham R."/>
            <person name="Davis J."/>
            <person name="Degroeve S."/>
            <person name="Dejardin A."/>
            <person name="Depamphilis C."/>
            <person name="Detter J."/>
            <person name="Dirks B."/>
            <person name="Dubchak I."/>
            <person name="Duplessis S."/>
            <person name="Ehlting J."/>
            <person name="Ellis B."/>
            <person name="Gendler K."/>
            <person name="Goodstein D."/>
            <person name="Gribskov M."/>
            <person name="Grimwood J."/>
            <person name="Groover A."/>
            <person name="Gunter L."/>
            <person name="Hamberger B."/>
            <person name="Heinze B."/>
            <person name="Helariutta Y."/>
            <person name="Henrissat B."/>
            <person name="Holligan D."/>
            <person name="Holt R."/>
            <person name="Huang W."/>
            <person name="Islam-Faridi N."/>
            <person name="Jones S."/>
            <person name="Jones-Rhoades M."/>
            <person name="Jorgensen R."/>
            <person name="Joshi C."/>
            <person name="Kangasjarvi J."/>
            <person name="Karlsson J."/>
            <person name="Kelleher C."/>
            <person name="Kirkpatrick R."/>
            <person name="Kirst M."/>
            <person name="Kohler A."/>
            <person name="Kalluri U."/>
            <person name="Larimer F."/>
            <person name="Leebens-Mack J."/>
            <person name="Leple J.C."/>
            <person name="Locascio P."/>
            <person name="Lou Y."/>
            <person name="Lucas S."/>
            <person name="Martin F."/>
            <person name="Montanini B."/>
            <person name="Napoli C."/>
            <person name="Nelson D.R."/>
            <person name="Nelson C."/>
            <person name="Nieminen K."/>
            <person name="Nilsson O."/>
            <person name="Pereda V."/>
            <person name="Peter G."/>
            <person name="Philippe R."/>
            <person name="Pilate G."/>
            <person name="Poliakov A."/>
            <person name="Razumovskaya J."/>
            <person name="Richardson P."/>
            <person name="Rinaldi C."/>
            <person name="Ritland K."/>
            <person name="Rouze P."/>
            <person name="Ryaboy D."/>
            <person name="Schmutz J."/>
            <person name="Schrader J."/>
            <person name="Segerman B."/>
            <person name="Shin H."/>
            <person name="Siddiqui A."/>
            <person name="Sterky F."/>
            <person name="Terry A."/>
            <person name="Tsai C.J."/>
            <person name="Uberbacher E."/>
            <person name="Unneberg P."/>
            <person name="Vahala J."/>
            <person name="Wall K."/>
            <person name="Wessler S."/>
            <person name="Yang G."/>
            <person name="Yin T."/>
            <person name="Douglas C."/>
            <person name="Marra M."/>
            <person name="Sandberg G."/>
            <person name="Van de Peer Y."/>
            <person name="Rokhsar D."/>
        </authorList>
    </citation>
    <scope>NUCLEOTIDE SEQUENCE [LARGE SCALE GENOMIC DNA]</scope>
    <source>
        <strain evidence="3">cv. Nisqually</strain>
    </source>
</reference>
<protein>
    <recommendedName>
        <fullName evidence="1">F-box domain-containing protein</fullName>
    </recommendedName>
</protein>
<dbReference type="InterPro" id="IPR036047">
    <property type="entry name" value="F-box-like_dom_sf"/>
</dbReference>
<dbReference type="OrthoDB" id="10044893at2759"/>